<reference evidence="1 2" key="1">
    <citation type="submission" date="2015-04" db="EMBL/GenBank/DDBJ databases">
        <authorList>
            <person name="Syromyatnikov M.Y."/>
            <person name="Popov V.N."/>
        </authorList>
    </citation>
    <scope>NUCLEOTIDE SEQUENCE [LARGE SCALE GENOMIC DNA]</scope>
</reference>
<organism evidence="1 2">
    <name type="scientific">Clunio marinus</name>
    <dbReference type="NCBI Taxonomy" id="568069"/>
    <lineage>
        <taxon>Eukaryota</taxon>
        <taxon>Metazoa</taxon>
        <taxon>Ecdysozoa</taxon>
        <taxon>Arthropoda</taxon>
        <taxon>Hexapoda</taxon>
        <taxon>Insecta</taxon>
        <taxon>Pterygota</taxon>
        <taxon>Neoptera</taxon>
        <taxon>Endopterygota</taxon>
        <taxon>Diptera</taxon>
        <taxon>Nematocera</taxon>
        <taxon>Chironomoidea</taxon>
        <taxon>Chironomidae</taxon>
        <taxon>Clunio</taxon>
    </lineage>
</organism>
<sequence length="95" mass="11685">MRLDLKAKAFMKYRFTVQNFVSLPNFCFKKQLYCLQLHEKNKAREKKQYQKGHTDDECVGRHSRWWMKRKKKMNSKMELTPRDFENSVLVQRKPQ</sequence>
<protein>
    <submittedName>
        <fullName evidence="1">CLUMA_CG015956, isoform A</fullName>
    </submittedName>
</protein>
<name>A0A1J1IRR7_9DIPT</name>
<dbReference type="EMBL" id="CVRI01000058">
    <property type="protein sequence ID" value="CRL02923.1"/>
    <property type="molecule type" value="Genomic_DNA"/>
</dbReference>
<dbReference type="Proteomes" id="UP000183832">
    <property type="component" value="Unassembled WGS sequence"/>
</dbReference>
<accession>A0A1J1IRR7</accession>
<evidence type="ECO:0000313" key="1">
    <source>
        <dbReference type="EMBL" id="CRL02923.1"/>
    </source>
</evidence>
<proteinExistence type="predicted"/>
<keyword evidence="2" id="KW-1185">Reference proteome</keyword>
<dbReference type="AlphaFoldDB" id="A0A1J1IRR7"/>
<evidence type="ECO:0000313" key="2">
    <source>
        <dbReference type="Proteomes" id="UP000183832"/>
    </source>
</evidence>
<gene>
    <name evidence="1" type="ORF">CLUMA_CG015956</name>
</gene>